<evidence type="ECO:0000256" key="1">
    <source>
        <dbReference type="SAM" id="MobiDB-lite"/>
    </source>
</evidence>
<feature type="compositionally biased region" description="Basic and acidic residues" evidence="1">
    <location>
        <begin position="95"/>
        <end position="104"/>
    </location>
</feature>
<dbReference type="Proteomes" id="UP000041254">
    <property type="component" value="Unassembled WGS sequence"/>
</dbReference>
<dbReference type="InterPro" id="IPR045388">
    <property type="entry name" value="HHL1-like"/>
</dbReference>
<dbReference type="Pfam" id="PF20133">
    <property type="entry name" value="HHL1-like"/>
    <property type="match status" value="1"/>
</dbReference>
<dbReference type="InParanoid" id="A0A0G4FFE6"/>
<evidence type="ECO:0000313" key="2">
    <source>
        <dbReference type="EMBL" id="CEM11905.1"/>
    </source>
</evidence>
<feature type="region of interest" description="Disordered" evidence="1">
    <location>
        <begin position="95"/>
        <end position="116"/>
    </location>
</feature>
<protein>
    <submittedName>
        <fullName evidence="2">Uncharacterized protein</fullName>
    </submittedName>
</protein>
<dbReference type="OrthoDB" id="197165at2759"/>
<dbReference type="AlphaFoldDB" id="A0A0G4FFE6"/>
<dbReference type="VEuPathDB" id="CryptoDB:Vbra_15264"/>
<proteinExistence type="predicted"/>
<accession>A0A0G4FFE6</accession>
<sequence length="255" mass="28210">MAPVAEAPPEAARRQITAVCKCSQWRRLTATIFAILAHLLLLPPAAHCFQPPLLRWPAPHSRHASSPASFDPPSAPRRRLAADGRRLGVLDAAKDFKGFGDKPPKPVKKGKKDNDLDPEAQKYAKAYDELAAKGIPEYAVWARPKGLPDEAWVPVGSMAVPRKMKIDDVIYKEEEQMKKGLFKLYPKLKESPEGGEAEFEYGYNLRAYPDEPVKVAKKPQGGEKNEFVQWFESLMNPLDASKAKGGDAAINIGKN</sequence>
<gene>
    <name evidence="2" type="ORF">Vbra_15264</name>
</gene>
<dbReference type="EMBL" id="CDMY01000428">
    <property type="protein sequence ID" value="CEM11905.1"/>
    <property type="molecule type" value="Genomic_DNA"/>
</dbReference>
<reference evidence="2 3" key="1">
    <citation type="submission" date="2014-11" db="EMBL/GenBank/DDBJ databases">
        <authorList>
            <person name="Zhu J."/>
            <person name="Qi W."/>
            <person name="Song R."/>
        </authorList>
    </citation>
    <scope>NUCLEOTIDE SEQUENCE [LARGE SCALE GENOMIC DNA]</scope>
</reference>
<keyword evidence="3" id="KW-1185">Reference proteome</keyword>
<name>A0A0G4FFE6_VITBC</name>
<evidence type="ECO:0000313" key="3">
    <source>
        <dbReference type="Proteomes" id="UP000041254"/>
    </source>
</evidence>
<organism evidence="2 3">
    <name type="scientific">Vitrella brassicaformis (strain CCMP3155)</name>
    <dbReference type="NCBI Taxonomy" id="1169540"/>
    <lineage>
        <taxon>Eukaryota</taxon>
        <taxon>Sar</taxon>
        <taxon>Alveolata</taxon>
        <taxon>Colpodellida</taxon>
        <taxon>Vitrellaceae</taxon>
        <taxon>Vitrella</taxon>
    </lineage>
</organism>